<evidence type="ECO:0000313" key="4">
    <source>
        <dbReference type="EMBL" id="TVS89190.1"/>
    </source>
</evidence>
<protein>
    <submittedName>
        <fullName evidence="4">Alpha/beta hydrolase</fullName>
    </submittedName>
</protein>
<reference evidence="4 5" key="1">
    <citation type="submission" date="2019-07" db="EMBL/GenBank/DDBJ databases">
        <title>New Mycobacterium species.</title>
        <authorList>
            <person name="Tortoli E."/>
            <person name="Ghielmetti G."/>
            <person name="Friedel U."/>
            <person name="Trovato A."/>
        </authorList>
    </citation>
    <scope>NUCLEOTIDE SEQUENCE [LARGE SCALE GENOMIC DNA]</scope>
    <source>
        <strain evidence="4 5">16-83</strain>
    </source>
</reference>
<dbReference type="InterPro" id="IPR029058">
    <property type="entry name" value="AB_hydrolase_fold"/>
</dbReference>
<evidence type="ECO:0000256" key="1">
    <source>
        <dbReference type="ARBA" id="ARBA00022801"/>
    </source>
</evidence>
<name>A0A557XT94_9MYCO</name>
<dbReference type="InterPro" id="IPR000073">
    <property type="entry name" value="AB_hydrolase_1"/>
</dbReference>
<dbReference type="Pfam" id="PF00561">
    <property type="entry name" value="Abhydrolase_1"/>
    <property type="match status" value="1"/>
</dbReference>
<dbReference type="Proteomes" id="UP000320513">
    <property type="component" value="Unassembled WGS sequence"/>
</dbReference>
<feature type="region of interest" description="Disordered" evidence="2">
    <location>
        <begin position="1"/>
        <end position="27"/>
    </location>
</feature>
<proteinExistence type="predicted"/>
<dbReference type="PRINTS" id="PR00412">
    <property type="entry name" value="EPOXHYDRLASE"/>
</dbReference>
<dbReference type="Gene3D" id="3.40.50.1820">
    <property type="entry name" value="alpha/beta hydrolase"/>
    <property type="match status" value="1"/>
</dbReference>
<comment type="caution">
    <text evidence="4">The sequence shown here is derived from an EMBL/GenBank/DDBJ whole genome shotgun (WGS) entry which is preliminary data.</text>
</comment>
<keyword evidence="5" id="KW-1185">Reference proteome</keyword>
<accession>A0A557XT94</accession>
<dbReference type="OrthoDB" id="2987348at2"/>
<organism evidence="4 5">
    <name type="scientific">Mycobacterium helveticum</name>
    <dbReference type="NCBI Taxonomy" id="2592811"/>
    <lineage>
        <taxon>Bacteria</taxon>
        <taxon>Bacillati</taxon>
        <taxon>Actinomycetota</taxon>
        <taxon>Actinomycetes</taxon>
        <taxon>Mycobacteriales</taxon>
        <taxon>Mycobacteriaceae</taxon>
        <taxon>Mycobacterium</taxon>
    </lineage>
</organism>
<dbReference type="SUPFAM" id="SSF53474">
    <property type="entry name" value="alpha/beta-Hydrolases"/>
    <property type="match status" value="1"/>
</dbReference>
<dbReference type="AlphaFoldDB" id="A0A557XT94"/>
<sequence>MARIQANTVSSRQSDAPPPLRLANMTQPTISARGMDFTVRRAGQAGEPVLLLHGFPETSAMWAGVMAALAGAGYRCAAPDQRGYSPGARPREVESYRHEELVGDVVAVADALGFGRFHLVAHDWGAAIAWLVAIAAPSRLASLTVLSIPHYHAFAEGTWTDPAVEDYRNFLALVLAPDGAAERVLGQDHLAVFRALLTGHSAAEQEQLVAVLDQPGALSAALAWYRASDGHRRILSAAPEPVTVPTLLIMGRDEPYAGPLAVALGEKIPIADYRRVDLDAGHWLVQERPAEVTQAIVDQLRRYPIS</sequence>
<keyword evidence="1 4" id="KW-0378">Hydrolase</keyword>
<dbReference type="PANTHER" id="PTHR43329">
    <property type="entry name" value="EPOXIDE HYDROLASE"/>
    <property type="match status" value="1"/>
</dbReference>
<evidence type="ECO:0000259" key="3">
    <source>
        <dbReference type="Pfam" id="PF00561"/>
    </source>
</evidence>
<evidence type="ECO:0000313" key="5">
    <source>
        <dbReference type="Proteomes" id="UP000320513"/>
    </source>
</evidence>
<dbReference type="InterPro" id="IPR000639">
    <property type="entry name" value="Epox_hydrolase-like"/>
</dbReference>
<dbReference type="GO" id="GO:0016787">
    <property type="term" value="F:hydrolase activity"/>
    <property type="evidence" value="ECO:0007669"/>
    <property type="project" value="UniProtKB-KW"/>
</dbReference>
<feature type="domain" description="AB hydrolase-1" evidence="3">
    <location>
        <begin position="48"/>
        <end position="287"/>
    </location>
</feature>
<dbReference type="EMBL" id="VMQU01000044">
    <property type="protein sequence ID" value="TVS89190.1"/>
    <property type="molecule type" value="Genomic_DNA"/>
</dbReference>
<evidence type="ECO:0000256" key="2">
    <source>
        <dbReference type="SAM" id="MobiDB-lite"/>
    </source>
</evidence>
<gene>
    <name evidence="4" type="ORF">FPZ47_12370</name>
</gene>
<feature type="compositionally biased region" description="Polar residues" evidence="2">
    <location>
        <begin position="1"/>
        <end position="14"/>
    </location>
</feature>